<gene>
    <name evidence="1" type="ORF">CCHR01_15115</name>
</gene>
<dbReference type="EMBL" id="JAQOWY010000424">
    <property type="protein sequence ID" value="KAK1842268.1"/>
    <property type="molecule type" value="Genomic_DNA"/>
</dbReference>
<accession>A0AAD9EBP4</accession>
<comment type="caution">
    <text evidence="1">The sequence shown here is derived from an EMBL/GenBank/DDBJ whole genome shotgun (WGS) entry which is preliminary data.</text>
</comment>
<dbReference type="AlphaFoldDB" id="A0AAD9EBP4"/>
<keyword evidence="2" id="KW-1185">Reference proteome</keyword>
<evidence type="ECO:0000313" key="2">
    <source>
        <dbReference type="Proteomes" id="UP001243330"/>
    </source>
</evidence>
<dbReference type="Proteomes" id="UP001243330">
    <property type="component" value="Unassembled WGS sequence"/>
</dbReference>
<evidence type="ECO:0000313" key="1">
    <source>
        <dbReference type="EMBL" id="KAK1842268.1"/>
    </source>
</evidence>
<proteinExistence type="predicted"/>
<name>A0AAD9EBP4_9PEZI</name>
<sequence>MSSDDDGAISEAYKGYKLSTNYVLPEVPPAIQSQSKPRTSPKRSEVPELLLEDDLLEVLVQVVIYIYIREYWSDTARGSMPLPLAATLTGLAFIFFLKNMAPFLANDSPKFYVLWRDAHRLHTMYPKEASEFHRTVDIAQLLPYRRPEARISAVEPDESQRTKLEKKSVVDVLMTIESMITEKTRASQLKDSLPHDSYRLDTCTPLQLATEEFLKLKDKSLPPKTGLVMGMDLFLSTSEGFLWADERLNVQSCRKLAIQLSKDMEVRILPVITAVKAIPQQHRRRGYDTMLEGLEQLHEDVAAYQRQEPPELYHQAPWTAGHHMAEMLARAHLIGNRITCEWNIVPSVLHMYNALCRSHFNLPKIELMEELCELFTESMFLGSRPDRNFCSHYRRANFETSISNGTVQIVMKKNHSIRRRSVHSSLIDVHLNEHHVSQTVLCKLYDLPIRVDPSYALREKMRMVKKNSFRSFTEKLKDKLLPEFQGPHPVARVNYFSIFALCARILRDFCRLIQPSTYRAIRSTVDFKCLLLKGASLADTVLQTIVKEQEILEMGQRLQDIQLLQAAAEAFEPVDKTATLEQFLWKV</sequence>
<reference evidence="1" key="1">
    <citation type="submission" date="2023-01" db="EMBL/GenBank/DDBJ databases">
        <title>Colletotrichum chrysophilum M932 genome sequence.</title>
        <authorList>
            <person name="Baroncelli R."/>
        </authorList>
    </citation>
    <scope>NUCLEOTIDE SEQUENCE</scope>
    <source>
        <strain evidence="1">M932</strain>
    </source>
</reference>
<organism evidence="1 2">
    <name type="scientific">Colletotrichum chrysophilum</name>
    <dbReference type="NCBI Taxonomy" id="1836956"/>
    <lineage>
        <taxon>Eukaryota</taxon>
        <taxon>Fungi</taxon>
        <taxon>Dikarya</taxon>
        <taxon>Ascomycota</taxon>
        <taxon>Pezizomycotina</taxon>
        <taxon>Sordariomycetes</taxon>
        <taxon>Hypocreomycetidae</taxon>
        <taxon>Glomerellales</taxon>
        <taxon>Glomerellaceae</taxon>
        <taxon>Colletotrichum</taxon>
        <taxon>Colletotrichum gloeosporioides species complex</taxon>
    </lineage>
</organism>
<protein>
    <submittedName>
        <fullName evidence="1">Uncharacterized protein</fullName>
    </submittedName>
</protein>